<dbReference type="NCBIfam" id="TIGR00756">
    <property type="entry name" value="PPR"/>
    <property type="match status" value="1"/>
</dbReference>
<dbReference type="InterPro" id="IPR046960">
    <property type="entry name" value="PPR_At4g14850-like_plant"/>
</dbReference>
<dbReference type="PANTHER" id="PTHR47926:SF359">
    <property type="entry name" value="PENTACOTRIPEPTIDE-REPEAT REGION OF PRORP DOMAIN-CONTAINING PROTEIN"/>
    <property type="match status" value="1"/>
</dbReference>
<dbReference type="Pfam" id="PF13812">
    <property type="entry name" value="PPR_3"/>
    <property type="match status" value="1"/>
</dbReference>
<dbReference type="Proteomes" id="UP001289374">
    <property type="component" value="Unassembled WGS sequence"/>
</dbReference>
<sequence length="244" mass="27708">MLPPSTSLNRHVLAILDKCNNLNHLKQLQAHLIALGHGHTHFYAFKLIRFCTVRLCNLAYARRMFDKFISPNIFLYTAIINAYTSVPDHLSAVLLYRDMVRENRSKPNHFMFSIILKSWPEVLPSYGVELVQTQIVKSGFGSNPVVQTAILDAYSRYGVDVGRARKVFDEISDRNVVSWTAMISGYARAGQVGNAVLLFEEMLRGLGTRRFGILLLQAVRRMGCFQRLLNFSGGWLLMRDGGRK</sequence>
<dbReference type="PROSITE" id="PS51375">
    <property type="entry name" value="PPR"/>
    <property type="match status" value="1"/>
</dbReference>
<evidence type="ECO:0000313" key="3">
    <source>
        <dbReference type="EMBL" id="KAK4399628.1"/>
    </source>
</evidence>
<reference evidence="3" key="2">
    <citation type="journal article" date="2024" name="Plant">
        <title>Genomic evolution and insights into agronomic trait innovations of Sesamum species.</title>
        <authorList>
            <person name="Miao H."/>
            <person name="Wang L."/>
            <person name="Qu L."/>
            <person name="Liu H."/>
            <person name="Sun Y."/>
            <person name="Le M."/>
            <person name="Wang Q."/>
            <person name="Wei S."/>
            <person name="Zheng Y."/>
            <person name="Lin W."/>
            <person name="Duan Y."/>
            <person name="Cao H."/>
            <person name="Xiong S."/>
            <person name="Wang X."/>
            <person name="Wei L."/>
            <person name="Li C."/>
            <person name="Ma Q."/>
            <person name="Ju M."/>
            <person name="Zhao R."/>
            <person name="Li G."/>
            <person name="Mu C."/>
            <person name="Tian Q."/>
            <person name="Mei H."/>
            <person name="Zhang T."/>
            <person name="Gao T."/>
            <person name="Zhang H."/>
        </authorList>
    </citation>
    <scope>NUCLEOTIDE SEQUENCE</scope>
    <source>
        <strain evidence="3">K16</strain>
    </source>
</reference>
<evidence type="ECO:0000256" key="2">
    <source>
        <dbReference type="PROSITE-ProRule" id="PRU00708"/>
    </source>
</evidence>
<name>A0AAE1WUN0_9LAMI</name>
<reference evidence="3" key="1">
    <citation type="submission" date="2020-06" db="EMBL/GenBank/DDBJ databases">
        <authorList>
            <person name="Li T."/>
            <person name="Hu X."/>
            <person name="Zhang T."/>
            <person name="Song X."/>
            <person name="Zhang H."/>
            <person name="Dai N."/>
            <person name="Sheng W."/>
            <person name="Hou X."/>
            <person name="Wei L."/>
        </authorList>
    </citation>
    <scope>NUCLEOTIDE SEQUENCE</scope>
    <source>
        <strain evidence="3">K16</strain>
        <tissue evidence="3">Leaf</tissue>
    </source>
</reference>
<accession>A0AAE1WUN0</accession>
<dbReference type="InterPro" id="IPR011990">
    <property type="entry name" value="TPR-like_helical_dom_sf"/>
</dbReference>
<dbReference type="PANTHER" id="PTHR47926">
    <property type="entry name" value="PENTATRICOPEPTIDE REPEAT-CONTAINING PROTEIN"/>
    <property type="match status" value="1"/>
</dbReference>
<dbReference type="AlphaFoldDB" id="A0AAE1WUN0"/>
<dbReference type="InterPro" id="IPR002885">
    <property type="entry name" value="PPR_rpt"/>
</dbReference>
<organism evidence="3 4">
    <name type="scientific">Sesamum angolense</name>
    <dbReference type="NCBI Taxonomy" id="2727404"/>
    <lineage>
        <taxon>Eukaryota</taxon>
        <taxon>Viridiplantae</taxon>
        <taxon>Streptophyta</taxon>
        <taxon>Embryophyta</taxon>
        <taxon>Tracheophyta</taxon>
        <taxon>Spermatophyta</taxon>
        <taxon>Magnoliopsida</taxon>
        <taxon>eudicotyledons</taxon>
        <taxon>Gunneridae</taxon>
        <taxon>Pentapetalae</taxon>
        <taxon>asterids</taxon>
        <taxon>lamiids</taxon>
        <taxon>Lamiales</taxon>
        <taxon>Pedaliaceae</taxon>
        <taxon>Sesamum</taxon>
    </lineage>
</organism>
<dbReference type="GO" id="GO:0003723">
    <property type="term" value="F:RNA binding"/>
    <property type="evidence" value="ECO:0007669"/>
    <property type="project" value="InterPro"/>
</dbReference>
<evidence type="ECO:0000256" key="1">
    <source>
        <dbReference type="ARBA" id="ARBA00022737"/>
    </source>
</evidence>
<protein>
    <submittedName>
        <fullName evidence="3">Pentatricopeptide repeat-containing protein</fullName>
    </submittedName>
</protein>
<feature type="repeat" description="PPR" evidence="2">
    <location>
        <begin position="175"/>
        <end position="205"/>
    </location>
</feature>
<keyword evidence="1" id="KW-0677">Repeat</keyword>
<dbReference type="Gene3D" id="1.25.40.10">
    <property type="entry name" value="Tetratricopeptide repeat domain"/>
    <property type="match status" value="2"/>
</dbReference>
<keyword evidence="4" id="KW-1185">Reference proteome</keyword>
<comment type="caution">
    <text evidence="3">The sequence shown here is derived from an EMBL/GenBank/DDBJ whole genome shotgun (WGS) entry which is preliminary data.</text>
</comment>
<dbReference type="Pfam" id="PF01535">
    <property type="entry name" value="PPR"/>
    <property type="match status" value="1"/>
</dbReference>
<gene>
    <name evidence="3" type="ORF">Sango_1068900</name>
</gene>
<proteinExistence type="predicted"/>
<dbReference type="EMBL" id="JACGWL010000006">
    <property type="protein sequence ID" value="KAK4399628.1"/>
    <property type="molecule type" value="Genomic_DNA"/>
</dbReference>
<evidence type="ECO:0000313" key="4">
    <source>
        <dbReference type="Proteomes" id="UP001289374"/>
    </source>
</evidence>
<dbReference type="GO" id="GO:0009451">
    <property type="term" value="P:RNA modification"/>
    <property type="evidence" value="ECO:0007669"/>
    <property type="project" value="InterPro"/>
</dbReference>